<evidence type="ECO:0000313" key="3">
    <source>
        <dbReference type="Proteomes" id="UP001501771"/>
    </source>
</evidence>
<protein>
    <submittedName>
        <fullName evidence="2">Uncharacterized protein</fullName>
    </submittedName>
</protein>
<reference evidence="2 3" key="1">
    <citation type="journal article" date="2019" name="Int. J. Syst. Evol. Microbiol.">
        <title>The Global Catalogue of Microorganisms (GCM) 10K type strain sequencing project: providing services to taxonomists for standard genome sequencing and annotation.</title>
        <authorList>
            <consortium name="The Broad Institute Genomics Platform"/>
            <consortium name="The Broad Institute Genome Sequencing Center for Infectious Disease"/>
            <person name="Wu L."/>
            <person name="Ma J."/>
        </authorList>
    </citation>
    <scope>NUCLEOTIDE SEQUENCE [LARGE SCALE GENOMIC DNA]</scope>
    <source>
        <strain evidence="2 3">JCM 16022</strain>
    </source>
</reference>
<gene>
    <name evidence="2" type="ORF">GCM10009844_21190</name>
</gene>
<keyword evidence="1" id="KW-1133">Transmembrane helix</keyword>
<comment type="caution">
    <text evidence="2">The sequence shown here is derived from an EMBL/GenBank/DDBJ whole genome shotgun (WGS) entry which is preliminary data.</text>
</comment>
<keyword evidence="3" id="KW-1185">Reference proteome</keyword>
<accession>A0ABN2ZQC6</accession>
<organism evidence="2 3">
    <name type="scientific">Nocardioides koreensis</name>
    <dbReference type="NCBI Taxonomy" id="433651"/>
    <lineage>
        <taxon>Bacteria</taxon>
        <taxon>Bacillati</taxon>
        <taxon>Actinomycetota</taxon>
        <taxon>Actinomycetes</taxon>
        <taxon>Propionibacteriales</taxon>
        <taxon>Nocardioidaceae</taxon>
        <taxon>Nocardioides</taxon>
    </lineage>
</organism>
<feature type="transmembrane region" description="Helical" evidence="1">
    <location>
        <begin position="21"/>
        <end position="38"/>
    </location>
</feature>
<dbReference type="Proteomes" id="UP001501771">
    <property type="component" value="Unassembled WGS sequence"/>
</dbReference>
<keyword evidence="1" id="KW-0812">Transmembrane</keyword>
<dbReference type="RefSeq" id="WP_344151257.1">
    <property type="nucleotide sequence ID" value="NZ_BAAAQR010000005.1"/>
</dbReference>
<proteinExistence type="predicted"/>
<evidence type="ECO:0000256" key="1">
    <source>
        <dbReference type="SAM" id="Phobius"/>
    </source>
</evidence>
<sequence>MKPIPRVARPAAPRARWWWRALGGLLLYAVLEIVFTVVDFAPDALRLALLVGVCVAAVGLVHDSLGDSGPAWTVQPVQSLVPPGSDSRLAAYVRLIEHHLTSRDPDGGLRDRLVALSDDLLADDLAGPPRRLSTAQIDDYLRRIEER</sequence>
<keyword evidence="1" id="KW-0472">Membrane</keyword>
<name>A0ABN2ZQC6_9ACTN</name>
<evidence type="ECO:0000313" key="2">
    <source>
        <dbReference type="EMBL" id="GAA2145891.1"/>
    </source>
</evidence>
<dbReference type="EMBL" id="BAAAQR010000005">
    <property type="protein sequence ID" value="GAA2145891.1"/>
    <property type="molecule type" value="Genomic_DNA"/>
</dbReference>